<sequence length="134" mass="14594">MLPSVVLVLVILAGPGRAGDPRVCYKCRAKDHCLDLDTSAIETCSPDVKLCVKKETFSRVTGVVVTERYCSGRDILDSGKELVEEKCYPANEEGRRTSATVCYCSDNYCNGTPPRHSLTIGPLLLCLLVPALML</sequence>
<dbReference type="OrthoDB" id="6374260at2759"/>
<comment type="caution">
    <text evidence="4">The sequence shown here is derived from an EMBL/GenBank/DDBJ whole genome shotgun (WGS) entry which is preliminary data.</text>
</comment>
<evidence type="ECO:0000313" key="4">
    <source>
        <dbReference type="EMBL" id="KAG7163671.1"/>
    </source>
</evidence>
<evidence type="ECO:0000256" key="2">
    <source>
        <dbReference type="ARBA" id="ARBA00023180"/>
    </source>
</evidence>
<dbReference type="InterPro" id="IPR050975">
    <property type="entry name" value="Sleep_regulator"/>
</dbReference>
<evidence type="ECO:0000256" key="3">
    <source>
        <dbReference type="SAM" id="SignalP"/>
    </source>
</evidence>
<accession>A0A8J5MU39</accession>
<dbReference type="Proteomes" id="UP000747542">
    <property type="component" value="Unassembled WGS sequence"/>
</dbReference>
<dbReference type="EMBL" id="JAHLQT010026447">
    <property type="protein sequence ID" value="KAG7163671.1"/>
    <property type="molecule type" value="Genomic_DNA"/>
</dbReference>
<dbReference type="GO" id="GO:0030431">
    <property type="term" value="P:sleep"/>
    <property type="evidence" value="ECO:0007669"/>
    <property type="project" value="InterPro"/>
</dbReference>
<dbReference type="InterPro" id="IPR031424">
    <property type="entry name" value="QVR-like"/>
</dbReference>
<dbReference type="AlphaFoldDB" id="A0A8J5MU39"/>
<gene>
    <name evidence="4" type="ORF">Hamer_G002895</name>
</gene>
<name>A0A8J5MU39_HOMAM</name>
<feature type="chain" id="PRO_5035255468" description="Protein sleepless" evidence="3">
    <location>
        <begin position="19"/>
        <end position="134"/>
    </location>
</feature>
<keyword evidence="5" id="KW-1185">Reference proteome</keyword>
<keyword evidence="1 3" id="KW-0732">Signal</keyword>
<evidence type="ECO:0008006" key="6">
    <source>
        <dbReference type="Google" id="ProtNLM"/>
    </source>
</evidence>
<dbReference type="Pfam" id="PF17064">
    <property type="entry name" value="QVR"/>
    <property type="match status" value="1"/>
</dbReference>
<reference evidence="4" key="1">
    <citation type="journal article" date="2021" name="Sci. Adv.">
        <title>The American lobster genome reveals insights on longevity, neural, and immune adaptations.</title>
        <authorList>
            <person name="Polinski J.M."/>
            <person name="Zimin A.V."/>
            <person name="Clark K.F."/>
            <person name="Kohn A.B."/>
            <person name="Sadowski N."/>
            <person name="Timp W."/>
            <person name="Ptitsyn A."/>
            <person name="Khanna P."/>
            <person name="Romanova D.Y."/>
            <person name="Williams P."/>
            <person name="Greenwood S.J."/>
            <person name="Moroz L.L."/>
            <person name="Walt D.R."/>
            <person name="Bodnar A.G."/>
        </authorList>
    </citation>
    <scope>NUCLEOTIDE SEQUENCE</scope>
    <source>
        <strain evidence="4">GMGI-L3</strain>
    </source>
</reference>
<dbReference type="GO" id="GO:0032222">
    <property type="term" value="P:regulation of synaptic transmission, cholinergic"/>
    <property type="evidence" value="ECO:0007669"/>
    <property type="project" value="InterPro"/>
</dbReference>
<protein>
    <recommendedName>
        <fullName evidence="6">Protein sleepless</fullName>
    </recommendedName>
</protein>
<proteinExistence type="predicted"/>
<organism evidence="4 5">
    <name type="scientific">Homarus americanus</name>
    <name type="common">American lobster</name>
    <dbReference type="NCBI Taxonomy" id="6706"/>
    <lineage>
        <taxon>Eukaryota</taxon>
        <taxon>Metazoa</taxon>
        <taxon>Ecdysozoa</taxon>
        <taxon>Arthropoda</taxon>
        <taxon>Crustacea</taxon>
        <taxon>Multicrustacea</taxon>
        <taxon>Malacostraca</taxon>
        <taxon>Eumalacostraca</taxon>
        <taxon>Eucarida</taxon>
        <taxon>Decapoda</taxon>
        <taxon>Pleocyemata</taxon>
        <taxon>Astacidea</taxon>
        <taxon>Nephropoidea</taxon>
        <taxon>Nephropidae</taxon>
        <taxon>Homarus</taxon>
    </lineage>
</organism>
<dbReference type="PANTHER" id="PTHR33562">
    <property type="entry name" value="ATILLA, ISOFORM B-RELATED-RELATED"/>
    <property type="match status" value="1"/>
</dbReference>
<feature type="signal peptide" evidence="3">
    <location>
        <begin position="1"/>
        <end position="18"/>
    </location>
</feature>
<evidence type="ECO:0000313" key="5">
    <source>
        <dbReference type="Proteomes" id="UP000747542"/>
    </source>
</evidence>
<keyword evidence="2" id="KW-0325">Glycoprotein</keyword>
<evidence type="ECO:0000256" key="1">
    <source>
        <dbReference type="ARBA" id="ARBA00022729"/>
    </source>
</evidence>